<dbReference type="Proteomes" id="UP000177001">
    <property type="component" value="Unassembled WGS sequence"/>
</dbReference>
<dbReference type="Pfam" id="PF01471">
    <property type="entry name" value="PG_binding_1"/>
    <property type="match status" value="1"/>
</dbReference>
<evidence type="ECO:0000256" key="1">
    <source>
        <dbReference type="SAM" id="SignalP"/>
    </source>
</evidence>
<dbReference type="InterPro" id="IPR036365">
    <property type="entry name" value="PGBD-like_sf"/>
</dbReference>
<organism evidence="3 4">
    <name type="scientific">Candidatus Nomurabacteria bacterium RIFCSPLOWO2_01_FULL_36_16</name>
    <dbReference type="NCBI Taxonomy" id="1801767"/>
    <lineage>
        <taxon>Bacteria</taxon>
        <taxon>Candidatus Nomuraibacteriota</taxon>
    </lineage>
</organism>
<dbReference type="EMBL" id="MFUR01000008">
    <property type="protein sequence ID" value="OGI86869.1"/>
    <property type="molecule type" value="Genomic_DNA"/>
</dbReference>
<protein>
    <recommendedName>
        <fullName evidence="2">Peptidoglycan binding-like domain-containing protein</fullName>
    </recommendedName>
</protein>
<reference evidence="3 4" key="1">
    <citation type="journal article" date="2016" name="Nat. Commun.">
        <title>Thousands of microbial genomes shed light on interconnected biogeochemical processes in an aquifer system.</title>
        <authorList>
            <person name="Anantharaman K."/>
            <person name="Brown C.T."/>
            <person name="Hug L.A."/>
            <person name="Sharon I."/>
            <person name="Castelle C.J."/>
            <person name="Probst A.J."/>
            <person name="Thomas B.C."/>
            <person name="Singh A."/>
            <person name="Wilkins M.J."/>
            <person name="Karaoz U."/>
            <person name="Brodie E.L."/>
            <person name="Williams K.H."/>
            <person name="Hubbard S.S."/>
            <person name="Banfield J.F."/>
        </authorList>
    </citation>
    <scope>NUCLEOTIDE SEQUENCE [LARGE SCALE GENOMIC DNA]</scope>
</reference>
<keyword evidence="1" id="KW-0732">Signal</keyword>
<name>A0A1F6WYA2_9BACT</name>
<dbReference type="InterPro" id="IPR036366">
    <property type="entry name" value="PGBDSf"/>
</dbReference>
<dbReference type="Gene3D" id="1.10.101.10">
    <property type="entry name" value="PGBD-like superfamily/PGBD"/>
    <property type="match status" value="1"/>
</dbReference>
<feature type="domain" description="Peptidoglycan binding-like" evidence="2">
    <location>
        <begin position="64"/>
        <end position="96"/>
    </location>
</feature>
<evidence type="ECO:0000313" key="4">
    <source>
        <dbReference type="Proteomes" id="UP000177001"/>
    </source>
</evidence>
<dbReference type="SUPFAM" id="SSF47090">
    <property type="entry name" value="PGBD-like"/>
    <property type="match status" value="1"/>
</dbReference>
<comment type="caution">
    <text evidence="3">The sequence shown here is derived from an EMBL/GenBank/DDBJ whole genome shotgun (WGS) entry which is preliminary data.</text>
</comment>
<proteinExistence type="predicted"/>
<accession>A0A1F6WYA2</accession>
<evidence type="ECO:0000313" key="3">
    <source>
        <dbReference type="EMBL" id="OGI86869.1"/>
    </source>
</evidence>
<feature type="chain" id="PRO_5009527386" description="Peptidoglycan binding-like domain-containing protein" evidence="1">
    <location>
        <begin position="37"/>
        <end position="1451"/>
    </location>
</feature>
<dbReference type="InterPro" id="IPR002477">
    <property type="entry name" value="Peptidoglycan-bd-like"/>
</dbReference>
<sequence>MSNILNLKGVKLLAISVLAVAMLATFGMVAVQTAGAAECSITSTLRVGSKGDQVKCLQATVGVVADGSFGPKTKAAVMAWQSSVGLVADGVFGPKSRAAWSGGGSTSMMYPAGCTSTSGYSPTTGTKCDSGTMTTTLPAGCTSTSGFSTTTGVSCSTGAVVGATGTGIGVNLSTSNPAAATLPDGSAYNKVLALNLTGSTTGAVNVTGLRLTRSGFSLNSDFSGVLVMDANGARHGNVVTIFDSGSGDTALVQFANDPIIVPAGSSTTVWVLANISAAQTTSGTFAFGVNSAADVMTANSATVSGSFPITGNVFSVIDGSSFLGALDVDASTISASARSVDLGAQDYIIGKFKFYENSSKEDIWVNSVRLYNNGNTTDADLSDLKLTNDSTGEVLAVATGTTNKYVLFTLANPLKILKGQNKTLAVVADVVNGSSRTAQFIIQNDYDISATGVSTGGGLLATHSTNVSGDASTGFPIGEAANYNTITITQGSLTVTKDNTSSSTDLSQGQVGAVLGVWKIEATGEDIELQKADLSVTGTSVAADFSGSVSLVAVSATGAETTIYSTSTLAPLFDDDAAGTDQATLSNYYLIPSNTSIKVKLVANLSSSATNALTAIGNFGDVYYRRISTNNYATASDDAFVTANTRTISTATVTVAKNSSYGNQNIVAGCGCEVKIGSYIIQAGSSEGVNVSAINVDMSAVTGWTQMKLKKVNTDGTETVIGSTVTSPSTTDDANSFSVGGQLNVAASSSVVVNVYANASATAVTVNTDIDASDVTASGLSSGSSLSTIPATAVTGQTITVQTAGTLLVESEGSLVEGVIHSSQSGIDLLKLKFTSQYEAIDISKLVFQTKSGDANLSTLSITAGAATFSASVIKGVATFTGLTLQVPKDSTLSITVRGAFNSSGTLVSAESVRVGLTSMIATGTSGNRVYERSRTTTGSAGDIAADTATALTVGSTEGFNVGDVVQVNTAGGVSAFTGVVTTVGSATSLTVAGPDNLADCASATCYVTKWATREATTSTTTTATITDLTSTAIDVTSTRGFVAGDIAFIEGVSGGVDDGNFYTVVSVTDGNTMNVLGVGKVTASPTIGTTATDRVTRMATSTSTTTNLATDDIAANVNGATSTITVASTLGFDVGDVVVLNSTGGTATAQPLYVVSAVPSATTITLIGKMVHTNIPVGSFLTELVTTNTTTVSTASTITADTVSAVTLTSTAGFAVGDIVMIADDTAASAGVDVYSVTAVTSTTISVVGETGIVATAGTFVTRLASVTANGKPYTVHDVEPVITNSAIPSGGQSANQIVGVFDIKADGDVALTIKALTLTRGGNIGTRVAVGSQPKIYDYSSGSLGALLGTGGDWSGTTAGSTSAITLDTPYDVSAGTTLRVAVTVNTASAVANDTFQVYIDNTSGLAGLFGGLSWYYVASSPSPGTEPTNASPATLSDSYPVYASTLSY</sequence>
<evidence type="ECO:0000259" key="2">
    <source>
        <dbReference type="Pfam" id="PF01471"/>
    </source>
</evidence>
<gene>
    <name evidence="3" type="ORF">A3A91_03295</name>
</gene>
<feature type="signal peptide" evidence="1">
    <location>
        <begin position="1"/>
        <end position="36"/>
    </location>
</feature>